<organism evidence="1 2">
    <name type="scientific">Nocardia aurantia</name>
    <dbReference type="NCBI Taxonomy" id="2585199"/>
    <lineage>
        <taxon>Bacteria</taxon>
        <taxon>Bacillati</taxon>
        <taxon>Actinomycetota</taxon>
        <taxon>Actinomycetes</taxon>
        <taxon>Mycobacteriales</taxon>
        <taxon>Nocardiaceae</taxon>
        <taxon>Nocardia</taxon>
    </lineage>
</organism>
<evidence type="ECO:0000313" key="2">
    <source>
        <dbReference type="Proteomes" id="UP000431401"/>
    </source>
</evidence>
<gene>
    <name evidence="1" type="ORF">NRB56_72440</name>
</gene>
<dbReference type="RefSeq" id="WP_227838621.1">
    <property type="nucleotide sequence ID" value="NZ_WEGI01000021.1"/>
</dbReference>
<dbReference type="InterPro" id="IPR053714">
    <property type="entry name" value="Iso_Racemase_Enz_sf"/>
</dbReference>
<protein>
    <submittedName>
        <fullName evidence="1">Uncharacterized protein</fullName>
    </submittedName>
</protein>
<evidence type="ECO:0000313" key="1">
    <source>
        <dbReference type="EMBL" id="MQY31635.1"/>
    </source>
</evidence>
<comment type="caution">
    <text evidence="1">The sequence shown here is derived from an EMBL/GenBank/DDBJ whole genome shotgun (WGS) entry which is preliminary data.</text>
</comment>
<dbReference type="AlphaFoldDB" id="A0A7K0E0X9"/>
<reference evidence="1 2" key="1">
    <citation type="submission" date="2019-10" db="EMBL/GenBank/DDBJ databases">
        <title>Nocardia macrotermitis sp. nov. and Nocardia aurantia sp. nov., isolated from the gut of fungus growing-termite Macrotermes natalensis.</title>
        <authorList>
            <person name="Benndorf R."/>
            <person name="Schwitalla J."/>
            <person name="Martin K."/>
            <person name="De Beer W."/>
            <person name="Kaster A.-K."/>
            <person name="Vollmers J."/>
            <person name="Poulsen M."/>
            <person name="Beemelmanns C."/>
        </authorList>
    </citation>
    <scope>NUCLEOTIDE SEQUENCE [LARGE SCALE GENOMIC DNA]</scope>
    <source>
        <strain evidence="1 2">RB56</strain>
    </source>
</reference>
<dbReference type="Gene3D" id="3.40.50.12500">
    <property type="match status" value="1"/>
</dbReference>
<name>A0A7K0E0X9_9NOCA</name>
<keyword evidence="2" id="KW-1185">Reference proteome</keyword>
<proteinExistence type="predicted"/>
<dbReference type="EMBL" id="WEGI01000021">
    <property type="protein sequence ID" value="MQY31635.1"/>
    <property type="molecule type" value="Genomic_DNA"/>
</dbReference>
<accession>A0A7K0E0X9</accession>
<dbReference type="Proteomes" id="UP000431401">
    <property type="component" value="Unassembled WGS sequence"/>
</dbReference>
<sequence>MLTPYTDDVDTRITGRVEAETGVPVFDSAAVTVRWCLRPTGVAPPDPRWGSLLARPAP</sequence>